<gene>
    <name evidence="5" type="ORF">CA267_011535</name>
</gene>
<dbReference type="Gene3D" id="3.20.20.80">
    <property type="entry name" value="Glycosidases"/>
    <property type="match status" value="1"/>
</dbReference>
<dbReference type="Proteomes" id="UP000219285">
    <property type="component" value="Chromosome"/>
</dbReference>
<evidence type="ECO:0000259" key="4">
    <source>
        <dbReference type="PROSITE" id="PS51175"/>
    </source>
</evidence>
<dbReference type="GO" id="GO:0009251">
    <property type="term" value="P:glucan catabolic process"/>
    <property type="evidence" value="ECO:0007669"/>
    <property type="project" value="TreeGrafter"/>
</dbReference>
<feature type="domain" description="CBM6" evidence="4">
    <location>
        <begin position="730"/>
        <end position="849"/>
    </location>
</feature>
<proteinExistence type="predicted"/>
<evidence type="ECO:0000256" key="1">
    <source>
        <dbReference type="ARBA" id="ARBA00022729"/>
    </source>
</evidence>
<accession>A0A6M4MDV1</accession>
<dbReference type="GO" id="GO:0005576">
    <property type="term" value="C:extracellular region"/>
    <property type="evidence" value="ECO:0007669"/>
    <property type="project" value="TreeGrafter"/>
</dbReference>
<dbReference type="InterPro" id="IPR013783">
    <property type="entry name" value="Ig-like_fold"/>
</dbReference>
<keyword evidence="6" id="KW-1185">Reference proteome</keyword>
<organism evidence="5 6">
    <name type="scientific">Alteromonas pelagimontana</name>
    <dbReference type="NCBI Taxonomy" id="1858656"/>
    <lineage>
        <taxon>Bacteria</taxon>
        <taxon>Pseudomonadati</taxon>
        <taxon>Pseudomonadota</taxon>
        <taxon>Gammaproteobacteria</taxon>
        <taxon>Alteromonadales</taxon>
        <taxon>Alteromonadaceae</taxon>
        <taxon>Alteromonas/Salinimonas group</taxon>
        <taxon>Alteromonas</taxon>
    </lineage>
</organism>
<evidence type="ECO:0000313" key="5">
    <source>
        <dbReference type="EMBL" id="QJR81364.1"/>
    </source>
</evidence>
<dbReference type="Gene3D" id="2.60.40.10">
    <property type="entry name" value="Immunoglobulins"/>
    <property type="match status" value="1"/>
</dbReference>
<dbReference type="PANTHER" id="PTHR31297">
    <property type="entry name" value="GLUCAN ENDO-1,6-BETA-GLUCOSIDASE B"/>
    <property type="match status" value="1"/>
</dbReference>
<keyword evidence="3" id="KW-0326">Glycosidase</keyword>
<dbReference type="InterPro" id="IPR001547">
    <property type="entry name" value="Glyco_hydro_5"/>
</dbReference>
<dbReference type="SUPFAM" id="SSF49785">
    <property type="entry name" value="Galactose-binding domain-like"/>
    <property type="match status" value="1"/>
</dbReference>
<dbReference type="PROSITE" id="PS51175">
    <property type="entry name" value="CBM6"/>
    <property type="match status" value="1"/>
</dbReference>
<dbReference type="GO" id="GO:0030246">
    <property type="term" value="F:carbohydrate binding"/>
    <property type="evidence" value="ECO:0007669"/>
    <property type="project" value="InterPro"/>
</dbReference>
<dbReference type="InterPro" id="IPR005084">
    <property type="entry name" value="CBM6"/>
</dbReference>
<dbReference type="InterPro" id="IPR017853">
    <property type="entry name" value="GH"/>
</dbReference>
<dbReference type="AlphaFoldDB" id="A0A6M4MDV1"/>
<dbReference type="KEGG" id="apel:CA267_011535"/>
<dbReference type="Pfam" id="PF03422">
    <property type="entry name" value="CBM_6"/>
    <property type="match status" value="1"/>
</dbReference>
<dbReference type="EMBL" id="CP052766">
    <property type="protein sequence ID" value="QJR81364.1"/>
    <property type="molecule type" value="Genomic_DNA"/>
</dbReference>
<sequence length="851" mass="93413">MKIKTNITTIKNGKLSQLLLASCLAVTITGCSLDEDSDADKHNGETVYDFAPPTPKAGEEQYSLLHQDKEHWVNAEGEVVSLRGVNLGNWLMMEMWMLDNSDNPVGEGIVDQCTLEATLTERFGEAEKERLLDVYRDNYITDRDWDIMADAGFNLIRVPFPYDMLEDENNPMTLREDAWHYLDYAVEQASARNMWVVLDLHGAAGRQGWEHHSGCAGLNQYWDGDEVEANQERTRWLWQQIADHYQGNPAIAGYGVLNEPWGTDAETLAANVKTLYDAIREVDQEHIVILPGHNSGIDAYGDPQDNGMQNVAFEMHFYPGIFGWGEIGYNVHRDWLTCGQTGTTGVCEWRDRINALNTPFLIGEMQPWTGLGELGGPVTRATFDTYNELGWAVTAWSYKVLTTNGGQGNGTWGYVTNKGERLLAKASTWTCDGWNTTLDNACETPATIVTPTDEDAAYYLIVKTGTLDEGLEVTFDNLALTALDSEENILANGGFDTPGDWIEWSATSSSPEDDSLNVEVGVAVEEENILRISAPAGGLANGGVYQKVELTGGTSYRLSGTFTDINSTNAWAEIYLLPAPPINGEEVSAAAMAQIDLNTASKEEIEAYFSSMGTVDYEVNEWVKSALTSAEDADIFQFPSAPEQLSIDVTDEGVSLVWLPVDDATYNVYRTTSSGTDYMLLTKDLDAEMYLDSTTAEGVTYYYVVSADNGEESYFSNEVATEVFLAEIPGRIEAEHFSAQTGFQVEDTLDEGGGQNVGYTDAGDTLTYNVDVKQEGEYVVSFRVSSSGGTEGFAVLLGGVQIATVAVADTGDWQNWKTITATMTLAAGENTLTLKAIGGAWNFNWMEFAAN</sequence>
<dbReference type="SMART" id="SM00606">
    <property type="entry name" value="CBD_IV"/>
    <property type="match status" value="1"/>
</dbReference>
<dbReference type="InterPro" id="IPR008979">
    <property type="entry name" value="Galactose-bd-like_sf"/>
</dbReference>
<dbReference type="GO" id="GO:0008422">
    <property type="term" value="F:beta-glucosidase activity"/>
    <property type="evidence" value="ECO:0007669"/>
    <property type="project" value="TreeGrafter"/>
</dbReference>
<dbReference type="SUPFAM" id="SSF49265">
    <property type="entry name" value="Fibronectin type III"/>
    <property type="match status" value="1"/>
</dbReference>
<name>A0A6M4MDV1_9ALTE</name>
<dbReference type="InterPro" id="IPR050386">
    <property type="entry name" value="Glycosyl_hydrolase_5"/>
</dbReference>
<dbReference type="InterPro" id="IPR036116">
    <property type="entry name" value="FN3_sf"/>
</dbReference>
<dbReference type="RefSeq" id="WP_097349095.1">
    <property type="nucleotide sequence ID" value="NZ_CP052766.1"/>
</dbReference>
<reference evidence="6" key="1">
    <citation type="submission" date="2014-12" db="EMBL/GenBank/DDBJ databases">
        <title>Complete genome sequence of a multi-drug resistant Klebsiella pneumoniae.</title>
        <authorList>
            <person name="Hua X."/>
            <person name="Chen Q."/>
            <person name="Li X."/>
            <person name="Feng Y."/>
            <person name="Ruan Z."/>
            <person name="Yu Y."/>
        </authorList>
    </citation>
    <scope>NUCLEOTIDE SEQUENCE [LARGE SCALE GENOMIC DNA]</scope>
    <source>
        <strain evidence="6">5.12</strain>
    </source>
</reference>
<evidence type="ECO:0000256" key="2">
    <source>
        <dbReference type="ARBA" id="ARBA00022801"/>
    </source>
</evidence>
<keyword evidence="2 5" id="KW-0378">Hydrolase</keyword>
<dbReference type="PANTHER" id="PTHR31297:SF13">
    <property type="entry name" value="PUTATIVE-RELATED"/>
    <property type="match status" value="1"/>
</dbReference>
<dbReference type="InterPro" id="IPR006584">
    <property type="entry name" value="Cellulose-bd_IV"/>
</dbReference>
<evidence type="ECO:0000313" key="6">
    <source>
        <dbReference type="Proteomes" id="UP000219285"/>
    </source>
</evidence>
<dbReference type="CDD" id="cd04080">
    <property type="entry name" value="CBM6_cellulase-like"/>
    <property type="match status" value="1"/>
</dbReference>
<dbReference type="Gene3D" id="2.60.120.260">
    <property type="entry name" value="Galactose-binding domain-like"/>
    <property type="match status" value="2"/>
</dbReference>
<dbReference type="SUPFAM" id="SSF51445">
    <property type="entry name" value="(Trans)glycosidases"/>
    <property type="match status" value="1"/>
</dbReference>
<keyword evidence="1" id="KW-0732">Signal</keyword>
<dbReference type="GO" id="GO:0009986">
    <property type="term" value="C:cell surface"/>
    <property type="evidence" value="ECO:0007669"/>
    <property type="project" value="TreeGrafter"/>
</dbReference>
<protein>
    <submittedName>
        <fullName evidence="5">Cellulase family glycosylhydrolase</fullName>
    </submittedName>
</protein>
<reference evidence="5 6" key="2">
    <citation type="submission" date="2020-04" db="EMBL/GenBank/DDBJ databases">
        <title>Complete genome sequence of Alteromonas pelagimontana 5.12T.</title>
        <authorList>
            <person name="Sinha R.K."/>
            <person name="Krishnan K.P."/>
            <person name="Kurian J.P."/>
        </authorList>
    </citation>
    <scope>NUCLEOTIDE SEQUENCE [LARGE SCALE GENOMIC DNA]</scope>
    <source>
        <strain evidence="5 6">5.12</strain>
    </source>
</reference>
<evidence type="ECO:0000256" key="3">
    <source>
        <dbReference type="ARBA" id="ARBA00023295"/>
    </source>
</evidence>
<dbReference type="OrthoDB" id="9800955at2"/>
<dbReference type="Pfam" id="PF00150">
    <property type="entry name" value="Cellulase"/>
    <property type="match status" value="1"/>
</dbReference>
<dbReference type="PROSITE" id="PS51257">
    <property type="entry name" value="PROKAR_LIPOPROTEIN"/>
    <property type="match status" value="1"/>
</dbReference>